<proteinExistence type="predicted"/>
<evidence type="ECO:0000313" key="1">
    <source>
        <dbReference type="EMBL" id="AVD99624.1"/>
    </source>
</evidence>
<organism evidence="1 2">
    <name type="scientific">Mycobacterium phage Cuke</name>
    <dbReference type="NCBI Taxonomy" id="2079417"/>
    <lineage>
        <taxon>Viruses</taxon>
        <taxon>Duplodnaviria</taxon>
        <taxon>Heunggongvirae</taxon>
        <taxon>Uroviricota</taxon>
        <taxon>Caudoviricetes</taxon>
        <taxon>Cukevirus</taxon>
        <taxon>Cukevirus cuke</taxon>
    </lineage>
</organism>
<gene>
    <name evidence="1" type="ORF">SEA_CUKE_6</name>
</gene>
<keyword evidence="2" id="KW-1185">Reference proteome</keyword>
<accession>A0A2L1IWR9</accession>
<evidence type="ECO:0000313" key="2">
    <source>
        <dbReference type="Proteomes" id="UP000240246"/>
    </source>
</evidence>
<evidence type="ECO:0008006" key="3">
    <source>
        <dbReference type="Google" id="ProtNLM"/>
    </source>
</evidence>
<dbReference type="Proteomes" id="UP000240246">
    <property type="component" value="Segment"/>
</dbReference>
<name>A0A2L1IWR9_9CAUD</name>
<protein>
    <recommendedName>
        <fullName evidence="3">Capsid maturation protease</fullName>
    </recommendedName>
</protein>
<sequence>MTSAHSVFGPSRKFDRTRANWLGRYLEVEHSFDKKLRKTLLQAYRDTNKTLETLVNDNLSTEVSRLQISLTRKELRRQLNETFNTTGYLIRDSREDAALAAVEANLYDESSVLTKLFPDPIARVQYADSLRQTARRNIESTVTRVLFSERPLAESVYRTKALASGRVSRVINSALARGSSAKQLAKDVAALINPDVPGGVSYAAMRLGRTEINNAFHAQAINDAQDQPWVSQMRWHLSKRHEDDPGDECESYAEIGLFNKNDVPVKPHPNCRCYVTPEVDSDDEFEKRLITGQYDDYIRSVMAKGRAEYAARHR</sequence>
<dbReference type="EMBL" id="MG757156">
    <property type="protein sequence ID" value="AVD99624.1"/>
    <property type="molecule type" value="Genomic_DNA"/>
</dbReference>
<reference evidence="2" key="1">
    <citation type="submission" date="2018-01" db="EMBL/GenBank/DDBJ databases">
        <authorList>
            <person name="Gaut B.S."/>
            <person name="Morton B.R."/>
            <person name="Clegg M.T."/>
            <person name="Duvall M.R."/>
        </authorList>
    </citation>
    <scope>NUCLEOTIDE SEQUENCE [LARGE SCALE GENOMIC DNA]</scope>
</reference>